<keyword evidence="9" id="KW-0961">Cell wall biogenesis/degradation</keyword>
<dbReference type="EMBL" id="LAZR01005434">
    <property type="protein sequence ID" value="KKM99984.1"/>
    <property type="molecule type" value="Genomic_DNA"/>
</dbReference>
<evidence type="ECO:0000256" key="9">
    <source>
        <dbReference type="ARBA" id="ARBA00023316"/>
    </source>
</evidence>
<sequence>MTLNTHITQTAVDFNGLAELRRSANIDQKDKDTLEQVAGQFESLFVGMMLKGMRQASLGEGIFDSSQSDMYRDMSDQQLAMDLSSKGGLGLKEVIVRQLGGQLNSKINTNGEAQSYDMDTVPVRPALQQSIENPALYQKIMYAKPSSDIDGTEIRTSTRNRNFIFDSPESFVQQLLPMATQAAQRIGVTPEVILSQAALETGWGQHIIDKSNGRSSHNLFNIKADSRWQGDQTTKGTMEYRNGVAVKEQAQFRSYESYQDSFNDYVDFLQTQPRYQNALKQTHNPERFIEGLHKAGYATDPDYADKIKRIMNSSTLAQIWQMPENS</sequence>
<dbReference type="AlphaFoldDB" id="A0A0F9LXZ3"/>
<dbReference type="GO" id="GO:0071555">
    <property type="term" value="P:cell wall organization"/>
    <property type="evidence" value="ECO:0007669"/>
    <property type="project" value="UniProtKB-KW"/>
</dbReference>
<protein>
    <recommendedName>
        <fullName evidence="5">Peptidoglycan hydrolase FlgJ</fullName>
    </recommendedName>
    <alternativeName>
        <fullName evidence="10">Muramidase FlgJ</fullName>
    </alternativeName>
</protein>
<dbReference type="Pfam" id="PF10135">
    <property type="entry name" value="Rod-binding"/>
    <property type="match status" value="1"/>
</dbReference>
<dbReference type="GO" id="GO:0004040">
    <property type="term" value="F:amidase activity"/>
    <property type="evidence" value="ECO:0007669"/>
    <property type="project" value="InterPro"/>
</dbReference>
<dbReference type="GO" id="GO:0042597">
    <property type="term" value="C:periplasmic space"/>
    <property type="evidence" value="ECO:0007669"/>
    <property type="project" value="UniProtKB-SubCell"/>
</dbReference>
<feature type="domain" description="Mannosyl-glycoprotein endo-beta-N-acetylglucosamidase-like" evidence="11">
    <location>
        <begin position="156"/>
        <end position="320"/>
    </location>
</feature>
<dbReference type="InterPro" id="IPR051056">
    <property type="entry name" value="Glycosyl_Hydrolase_73"/>
</dbReference>
<evidence type="ECO:0000256" key="1">
    <source>
        <dbReference type="ARBA" id="ARBA00002954"/>
    </source>
</evidence>
<evidence type="ECO:0000256" key="8">
    <source>
        <dbReference type="ARBA" id="ARBA00023295"/>
    </source>
</evidence>
<evidence type="ECO:0000256" key="7">
    <source>
        <dbReference type="ARBA" id="ARBA00022801"/>
    </source>
</evidence>
<evidence type="ECO:0000256" key="5">
    <source>
        <dbReference type="ARBA" id="ARBA00013433"/>
    </source>
</evidence>
<dbReference type="NCBIfam" id="TIGR02541">
    <property type="entry name" value="flagell_FlgJ"/>
    <property type="match status" value="1"/>
</dbReference>
<evidence type="ECO:0000313" key="12">
    <source>
        <dbReference type="EMBL" id="KKM99984.1"/>
    </source>
</evidence>
<dbReference type="Gene3D" id="1.10.530.10">
    <property type="match status" value="1"/>
</dbReference>
<name>A0A0F9LXZ3_9ZZZZ</name>
<dbReference type="InterPro" id="IPR019301">
    <property type="entry name" value="Flagellar_prot_FlgJ_N"/>
</dbReference>
<dbReference type="SMART" id="SM00047">
    <property type="entry name" value="LYZ2"/>
    <property type="match status" value="1"/>
</dbReference>
<dbReference type="Gene3D" id="2.10.70.40">
    <property type="entry name" value="peptidoglycan hydrolase"/>
    <property type="match status" value="1"/>
</dbReference>
<comment type="function">
    <text evidence="1">Flagellum-specific muramidase which hydrolyzes the peptidoglycan layer to assemble the rod structure in the periplasmic space.</text>
</comment>
<evidence type="ECO:0000256" key="6">
    <source>
        <dbReference type="ARBA" id="ARBA00022764"/>
    </source>
</evidence>
<evidence type="ECO:0000256" key="3">
    <source>
        <dbReference type="ARBA" id="ARBA00006880"/>
    </source>
</evidence>
<evidence type="ECO:0000256" key="10">
    <source>
        <dbReference type="ARBA" id="ARBA00030835"/>
    </source>
</evidence>
<dbReference type="GO" id="GO:0044780">
    <property type="term" value="P:bacterial-type flagellum assembly"/>
    <property type="evidence" value="ECO:0007669"/>
    <property type="project" value="InterPro"/>
</dbReference>
<dbReference type="PANTHER" id="PTHR33308:SF9">
    <property type="entry name" value="PEPTIDOGLYCAN HYDROLASE FLGJ"/>
    <property type="match status" value="1"/>
</dbReference>
<comment type="subcellular location">
    <subcellularLocation>
        <location evidence="2">Periplasm</location>
    </subcellularLocation>
</comment>
<dbReference type="InterPro" id="IPR002901">
    <property type="entry name" value="MGlyc_endo_b_GlcNAc-like_dom"/>
</dbReference>
<dbReference type="GO" id="GO:0016798">
    <property type="term" value="F:hydrolase activity, acting on glycosyl bonds"/>
    <property type="evidence" value="ECO:0007669"/>
    <property type="project" value="UniProtKB-KW"/>
</dbReference>
<keyword evidence="6" id="KW-0574">Periplasm</keyword>
<dbReference type="FunFam" id="2.10.70.40:FF:000001">
    <property type="entry name" value="Flagellar assembly peptidoglycan hydrolase FlgJ"/>
    <property type="match status" value="1"/>
</dbReference>
<dbReference type="Pfam" id="PF01832">
    <property type="entry name" value="Glucosaminidase"/>
    <property type="match status" value="1"/>
</dbReference>
<evidence type="ECO:0000256" key="4">
    <source>
        <dbReference type="ARBA" id="ARBA00007974"/>
    </source>
</evidence>
<dbReference type="PRINTS" id="PR01002">
    <property type="entry name" value="FLGFLGJ"/>
</dbReference>
<dbReference type="PANTHER" id="PTHR33308">
    <property type="entry name" value="PEPTIDOGLYCAN HYDROLASE FLGJ"/>
    <property type="match status" value="1"/>
</dbReference>
<comment type="caution">
    <text evidence="12">The sequence shown here is derived from an EMBL/GenBank/DDBJ whole genome shotgun (WGS) entry which is preliminary data.</text>
</comment>
<comment type="similarity">
    <text evidence="3">In the N-terminal section; belongs to the FlgJ family.</text>
</comment>
<reference evidence="12" key="1">
    <citation type="journal article" date="2015" name="Nature">
        <title>Complex archaea that bridge the gap between prokaryotes and eukaryotes.</title>
        <authorList>
            <person name="Spang A."/>
            <person name="Saw J.H."/>
            <person name="Jorgensen S.L."/>
            <person name="Zaremba-Niedzwiedzka K."/>
            <person name="Martijn J."/>
            <person name="Lind A.E."/>
            <person name="van Eijk R."/>
            <person name="Schleper C."/>
            <person name="Guy L."/>
            <person name="Ettema T.J."/>
        </authorList>
    </citation>
    <scope>NUCLEOTIDE SEQUENCE</scope>
</reference>
<evidence type="ECO:0000259" key="11">
    <source>
        <dbReference type="SMART" id="SM00047"/>
    </source>
</evidence>
<dbReference type="InterPro" id="IPR013377">
    <property type="entry name" value="FlgJ"/>
</dbReference>
<proteinExistence type="inferred from homology"/>
<keyword evidence="8" id="KW-0326">Glycosidase</keyword>
<gene>
    <name evidence="12" type="ORF">LCGC14_1142350</name>
</gene>
<keyword evidence="7" id="KW-0378">Hydrolase</keyword>
<dbReference type="GO" id="GO:0071973">
    <property type="term" value="P:bacterial-type flagellum-dependent cell motility"/>
    <property type="evidence" value="ECO:0007669"/>
    <property type="project" value="TreeGrafter"/>
</dbReference>
<comment type="similarity">
    <text evidence="4">In the C-terminal section; belongs to the glycosyl hydrolase 73 family.</text>
</comment>
<evidence type="ECO:0000256" key="2">
    <source>
        <dbReference type="ARBA" id="ARBA00004418"/>
    </source>
</evidence>
<accession>A0A0F9LXZ3</accession>
<organism evidence="12">
    <name type="scientific">marine sediment metagenome</name>
    <dbReference type="NCBI Taxonomy" id="412755"/>
    <lineage>
        <taxon>unclassified sequences</taxon>
        <taxon>metagenomes</taxon>
        <taxon>ecological metagenomes</taxon>
    </lineage>
</organism>